<dbReference type="Proteomes" id="UP000044602">
    <property type="component" value="Unassembled WGS sequence"/>
</dbReference>
<feature type="compositionally biased region" description="Basic and acidic residues" evidence="1">
    <location>
        <begin position="151"/>
        <end position="169"/>
    </location>
</feature>
<evidence type="ECO:0000256" key="1">
    <source>
        <dbReference type="SAM" id="MobiDB-lite"/>
    </source>
</evidence>
<accession>A0A0G4M164</accession>
<feature type="signal peptide" evidence="2">
    <location>
        <begin position="1"/>
        <end position="26"/>
    </location>
</feature>
<evidence type="ECO:0000313" key="4">
    <source>
        <dbReference type="Proteomes" id="UP000044602"/>
    </source>
</evidence>
<dbReference type="SUPFAM" id="SSF110296">
    <property type="entry name" value="Oligoxyloglucan reducing end-specific cellobiohydrolase"/>
    <property type="match status" value="1"/>
</dbReference>
<reference evidence="3 4" key="1">
    <citation type="submission" date="2015-05" db="EMBL/GenBank/DDBJ databases">
        <authorList>
            <person name="Wang D.B."/>
            <person name="Wang M."/>
        </authorList>
    </citation>
    <scope>NUCLEOTIDE SEQUENCE [LARGE SCALE GENOMIC DNA]</scope>
    <source>
        <strain evidence="3">VL1</strain>
    </source>
</reference>
<feature type="non-terminal residue" evidence="3">
    <location>
        <position position="169"/>
    </location>
</feature>
<organism evidence="3 4">
    <name type="scientific">Verticillium longisporum</name>
    <name type="common">Verticillium dahliae var. longisporum</name>
    <dbReference type="NCBI Taxonomy" id="100787"/>
    <lineage>
        <taxon>Eukaryota</taxon>
        <taxon>Fungi</taxon>
        <taxon>Dikarya</taxon>
        <taxon>Ascomycota</taxon>
        <taxon>Pezizomycotina</taxon>
        <taxon>Sordariomycetes</taxon>
        <taxon>Hypocreomycetidae</taxon>
        <taxon>Glomerellales</taxon>
        <taxon>Plectosphaerellaceae</taxon>
        <taxon>Verticillium</taxon>
    </lineage>
</organism>
<gene>
    <name evidence="3" type="ORF">BN1708_015057</name>
</gene>
<evidence type="ECO:0000313" key="3">
    <source>
        <dbReference type="EMBL" id="CRK28012.1"/>
    </source>
</evidence>
<feature type="chain" id="PRO_5002567266" evidence="2">
    <location>
        <begin position="27"/>
        <end position="169"/>
    </location>
</feature>
<dbReference type="AlphaFoldDB" id="A0A0G4M164"/>
<name>A0A0G4M164_VERLO</name>
<keyword evidence="4" id="KW-1185">Reference proteome</keyword>
<feature type="region of interest" description="Disordered" evidence="1">
    <location>
        <begin position="137"/>
        <end position="169"/>
    </location>
</feature>
<dbReference type="EMBL" id="CVQH01020596">
    <property type="protein sequence ID" value="CRK28012.1"/>
    <property type="molecule type" value="Genomic_DNA"/>
</dbReference>
<dbReference type="STRING" id="100787.A0A0G4M164"/>
<keyword evidence="2" id="KW-0732">Signal</keyword>
<sequence>MRIRGRGAASWRTLLFVLSWTTTTWAKDDGPTIKVSKFKHPPLNMNYFEDSDVVLFHDMSENNIYRSDDAGVSWGKVAGVPDGVEVERAKKARALKKKLRQAKELQTKKEGGEALLPEQIAKVIKINELMRELEALGFDADGEPKTGALPAEEKSEEKAEEKVEEKAQG</sequence>
<protein>
    <submittedName>
        <fullName evidence="3">Uncharacterized protein</fullName>
    </submittedName>
</protein>
<evidence type="ECO:0000256" key="2">
    <source>
        <dbReference type="SAM" id="SignalP"/>
    </source>
</evidence>
<proteinExistence type="predicted"/>